<name>A0A0L0FRJ8_9EUKA</name>
<dbReference type="Proteomes" id="UP000054560">
    <property type="component" value="Unassembled WGS sequence"/>
</dbReference>
<sequence>MATKRSAENEEEEARNVKARRNVVASLKDENGETCGPPLDLPQDITPKLLEALLNQLLEAEEPDRERNPYTFYINDQELVTDVGTHIEKHMEDNGEQIIDITYRPQAVFKVRAVTRCAATIPGHAEAVLQVQFSPDGKRLVSGSGDTTVRFWDIGTNTPQYTCKGHKKWVLCVAWSPDGTRVMSGDNDGKVILWDAATGKRLGENGFKNGHKVGKHVASIAWEPFHANPECNRVATSSKDGTVKVWDTVRHKVLFSLSQHTQSVTSVIWGGEGLIYSASLDRTIKVWRASDGALVRTLEGHAHRINQLCINTAFACRTGPYDHRGYRDPDKVKATKAAQDKYNKLLDSCGGVERLASASDDFTMFLWTPKTDKKPLARLTGHQQLVNSVVFSPDGCTLASASFDKSVKTWDGRTGKFKQTMRGHVAAVYQAAWSADSRLLLSASKDSTIIVWNTKTAKIQEQLPGHADEVFTADWSPDGTKVASGGKDKVMKLWYA</sequence>
<keyword evidence="2 5" id="KW-0853">WD repeat</keyword>
<gene>
    <name evidence="8" type="ORF">SARC_08987</name>
</gene>
<dbReference type="PRINTS" id="PR00320">
    <property type="entry name" value="GPROTEINBRPT"/>
</dbReference>
<feature type="repeat" description="WD" evidence="5">
    <location>
        <begin position="257"/>
        <end position="297"/>
    </location>
</feature>
<dbReference type="InterPro" id="IPR001680">
    <property type="entry name" value="WD40_rpt"/>
</dbReference>
<dbReference type="Pfam" id="PF00400">
    <property type="entry name" value="WD40"/>
    <property type="match status" value="7"/>
</dbReference>
<feature type="repeat" description="WD" evidence="5">
    <location>
        <begin position="228"/>
        <end position="256"/>
    </location>
</feature>
<dbReference type="PROSITE" id="PS50082">
    <property type="entry name" value="WD_REPEATS_2"/>
    <property type="match status" value="7"/>
</dbReference>
<dbReference type="Pfam" id="PF08154">
    <property type="entry name" value="NLE"/>
    <property type="match status" value="1"/>
</dbReference>
<dbReference type="InterPro" id="IPR011047">
    <property type="entry name" value="Quinoprotein_ADH-like_sf"/>
</dbReference>
<dbReference type="PANTHER" id="PTHR19848">
    <property type="entry name" value="WD40 REPEAT PROTEIN"/>
    <property type="match status" value="1"/>
</dbReference>
<evidence type="ECO:0000313" key="8">
    <source>
        <dbReference type="EMBL" id="KNC78588.1"/>
    </source>
</evidence>
<dbReference type="InterPro" id="IPR001632">
    <property type="entry name" value="WD40_G-protein_beta-like"/>
</dbReference>
<keyword evidence="4" id="KW-0539">Nucleus</keyword>
<feature type="repeat" description="WD" evidence="5">
    <location>
        <begin position="121"/>
        <end position="162"/>
    </location>
</feature>
<dbReference type="AlphaFoldDB" id="A0A0L0FRJ8"/>
<keyword evidence="3" id="KW-0677">Repeat</keyword>
<evidence type="ECO:0000259" key="7">
    <source>
        <dbReference type="Pfam" id="PF08154"/>
    </source>
</evidence>
<dbReference type="GO" id="GO:0000027">
    <property type="term" value="P:ribosomal large subunit assembly"/>
    <property type="evidence" value="ECO:0007669"/>
    <property type="project" value="TreeGrafter"/>
</dbReference>
<dbReference type="CDD" id="cd00200">
    <property type="entry name" value="WD40"/>
    <property type="match status" value="1"/>
</dbReference>
<protein>
    <submittedName>
        <fullName evidence="8">Notchless protein like 1</fullName>
    </submittedName>
</protein>
<dbReference type="RefSeq" id="XP_014152490.1">
    <property type="nucleotide sequence ID" value="XM_014297015.1"/>
</dbReference>
<dbReference type="SUPFAM" id="SSF50998">
    <property type="entry name" value="Quinoprotein alcohol dehydrogenase-like"/>
    <property type="match status" value="1"/>
</dbReference>
<evidence type="ECO:0000256" key="3">
    <source>
        <dbReference type="ARBA" id="ARBA00022737"/>
    </source>
</evidence>
<dbReference type="InterPro" id="IPR012972">
    <property type="entry name" value="NLE"/>
</dbReference>
<feature type="repeat" description="WD" evidence="5">
    <location>
        <begin position="379"/>
        <end position="420"/>
    </location>
</feature>
<feature type="repeat" description="WD" evidence="5">
    <location>
        <begin position="163"/>
        <end position="204"/>
    </location>
</feature>
<feature type="repeat" description="WD" evidence="5">
    <location>
        <begin position="421"/>
        <end position="462"/>
    </location>
</feature>
<dbReference type="eggNOG" id="KOG0271">
    <property type="taxonomic scope" value="Eukaryota"/>
</dbReference>
<dbReference type="InterPro" id="IPR015943">
    <property type="entry name" value="WD40/YVTN_repeat-like_dom_sf"/>
</dbReference>
<dbReference type="GO" id="GO:0005730">
    <property type="term" value="C:nucleolus"/>
    <property type="evidence" value="ECO:0007669"/>
    <property type="project" value="UniProtKB-SubCell"/>
</dbReference>
<dbReference type="GO" id="GO:0007219">
    <property type="term" value="P:Notch signaling pathway"/>
    <property type="evidence" value="ECO:0007669"/>
    <property type="project" value="TreeGrafter"/>
</dbReference>
<dbReference type="OrthoDB" id="10267436at2759"/>
<dbReference type="InterPro" id="IPR019775">
    <property type="entry name" value="WD40_repeat_CS"/>
</dbReference>
<dbReference type="SMART" id="SM00320">
    <property type="entry name" value="WD40"/>
    <property type="match status" value="8"/>
</dbReference>
<dbReference type="PANTHER" id="PTHR19848:SF0">
    <property type="entry name" value="NOTCHLESS PROTEIN HOMOLOG 1"/>
    <property type="match status" value="1"/>
</dbReference>
<evidence type="ECO:0000256" key="5">
    <source>
        <dbReference type="PROSITE-ProRule" id="PRU00221"/>
    </source>
</evidence>
<evidence type="ECO:0000256" key="6">
    <source>
        <dbReference type="SAM" id="MobiDB-lite"/>
    </source>
</evidence>
<dbReference type="Gene3D" id="2.130.10.10">
    <property type="entry name" value="YVTN repeat-like/Quinoprotein amine dehydrogenase"/>
    <property type="match status" value="1"/>
</dbReference>
<feature type="repeat" description="WD" evidence="5">
    <location>
        <begin position="463"/>
        <end position="496"/>
    </location>
</feature>
<evidence type="ECO:0000256" key="4">
    <source>
        <dbReference type="ARBA" id="ARBA00023242"/>
    </source>
</evidence>
<dbReference type="PROSITE" id="PS00678">
    <property type="entry name" value="WD_REPEATS_1"/>
    <property type="match status" value="3"/>
</dbReference>
<evidence type="ECO:0000256" key="1">
    <source>
        <dbReference type="ARBA" id="ARBA00004604"/>
    </source>
</evidence>
<reference evidence="8 9" key="1">
    <citation type="submission" date="2011-02" db="EMBL/GenBank/DDBJ databases">
        <title>The Genome Sequence of Sphaeroforma arctica JP610.</title>
        <authorList>
            <consortium name="The Broad Institute Genome Sequencing Platform"/>
            <person name="Russ C."/>
            <person name="Cuomo C."/>
            <person name="Young S.K."/>
            <person name="Zeng Q."/>
            <person name="Gargeya S."/>
            <person name="Alvarado L."/>
            <person name="Berlin A."/>
            <person name="Chapman S.B."/>
            <person name="Chen Z."/>
            <person name="Freedman E."/>
            <person name="Gellesch M."/>
            <person name="Goldberg J."/>
            <person name="Griggs A."/>
            <person name="Gujja S."/>
            <person name="Heilman E."/>
            <person name="Heiman D."/>
            <person name="Howarth C."/>
            <person name="Mehta T."/>
            <person name="Neiman D."/>
            <person name="Pearson M."/>
            <person name="Roberts A."/>
            <person name="Saif S."/>
            <person name="Shea T."/>
            <person name="Shenoy N."/>
            <person name="Sisk P."/>
            <person name="Stolte C."/>
            <person name="Sykes S."/>
            <person name="White J."/>
            <person name="Yandava C."/>
            <person name="Burger G."/>
            <person name="Gray M.W."/>
            <person name="Holland P.W.H."/>
            <person name="King N."/>
            <person name="Lang F.B.F."/>
            <person name="Roger A.J."/>
            <person name="Ruiz-Trillo I."/>
            <person name="Haas B."/>
            <person name="Nusbaum C."/>
            <person name="Birren B."/>
        </authorList>
    </citation>
    <scope>NUCLEOTIDE SEQUENCE [LARGE SCALE GENOMIC DNA]</scope>
    <source>
        <strain evidence="8 9">JP610</strain>
    </source>
</reference>
<comment type="subcellular location">
    <subcellularLocation>
        <location evidence="1">Nucleus</location>
        <location evidence="1">Nucleolus</location>
    </subcellularLocation>
</comment>
<dbReference type="STRING" id="667725.A0A0L0FRJ8"/>
<dbReference type="PROSITE" id="PS50294">
    <property type="entry name" value="WD_REPEATS_REGION"/>
    <property type="match status" value="6"/>
</dbReference>
<dbReference type="GeneID" id="25909491"/>
<feature type="region of interest" description="Disordered" evidence="6">
    <location>
        <begin position="1"/>
        <end position="38"/>
    </location>
</feature>
<proteinExistence type="predicted"/>
<dbReference type="PRINTS" id="PR00319">
    <property type="entry name" value="GPROTEINB"/>
</dbReference>
<evidence type="ECO:0000313" key="9">
    <source>
        <dbReference type="Proteomes" id="UP000054560"/>
    </source>
</evidence>
<dbReference type="EMBL" id="KQ242462">
    <property type="protein sequence ID" value="KNC78588.1"/>
    <property type="molecule type" value="Genomic_DNA"/>
</dbReference>
<dbReference type="InterPro" id="IPR020472">
    <property type="entry name" value="WD40_PAC1"/>
</dbReference>
<feature type="domain" description="NLE" evidence="7">
    <location>
        <begin position="25"/>
        <end position="87"/>
    </location>
</feature>
<keyword evidence="9" id="KW-1185">Reference proteome</keyword>
<organism evidence="8 9">
    <name type="scientific">Sphaeroforma arctica JP610</name>
    <dbReference type="NCBI Taxonomy" id="667725"/>
    <lineage>
        <taxon>Eukaryota</taxon>
        <taxon>Ichthyosporea</taxon>
        <taxon>Ichthyophonida</taxon>
        <taxon>Sphaeroforma</taxon>
    </lineage>
</organism>
<accession>A0A0L0FRJ8</accession>
<evidence type="ECO:0000256" key="2">
    <source>
        <dbReference type="ARBA" id="ARBA00022574"/>
    </source>
</evidence>